<dbReference type="Pfam" id="PF01880">
    <property type="entry name" value="Desulfoferrodox"/>
    <property type="match status" value="1"/>
</dbReference>
<keyword evidence="6" id="KW-0249">Electron transport</keyword>
<dbReference type="AlphaFoldDB" id="A0A1I5SVW8"/>
<dbReference type="GO" id="GO:0050605">
    <property type="term" value="F:superoxide reductase activity"/>
    <property type="evidence" value="ECO:0007669"/>
    <property type="project" value="UniProtKB-EC"/>
</dbReference>
<dbReference type="InterPro" id="IPR004462">
    <property type="entry name" value="Desulfoferrodoxin_N"/>
</dbReference>
<dbReference type="PANTHER" id="PTHR36541">
    <property type="entry name" value="SUPEROXIDE REDUCTASE-RELATED"/>
    <property type="match status" value="1"/>
</dbReference>
<dbReference type="EMBL" id="FOXO01000007">
    <property type="protein sequence ID" value="SFP74868.1"/>
    <property type="molecule type" value="Genomic_DNA"/>
</dbReference>
<sequence length="124" mass="13599">MKFYRCEHCGNIITKLNDSGVPVVCCGEPMKELVPGATDGAMEKHVPAVTVDGNTVTVVVGEVEHPMLAEHYIQFICLETDKGCMMKKLNPGEKPCAQFVLAEGEKAVAAYEYCNLHGLWVKEI</sequence>
<evidence type="ECO:0000256" key="6">
    <source>
        <dbReference type="ARBA" id="ARBA00022982"/>
    </source>
</evidence>
<dbReference type="EC" id="1.15.1.2" evidence="2"/>
<feature type="domain" description="Desulfoferrodoxin N-terminal" evidence="12">
    <location>
        <begin position="2"/>
        <end position="32"/>
    </location>
</feature>
<dbReference type="InterPro" id="IPR038094">
    <property type="entry name" value="Desulfoferrodoxin_N_sf"/>
</dbReference>
<comment type="function">
    <text evidence="8">Catalyzes the one-electron reduction of superoxide anion radical to hydrogen peroxide at a nonheme ferrous iron center. Plays a fundamental role in case of oxidative stress via its superoxide detoxification activity.</text>
</comment>
<evidence type="ECO:0000256" key="4">
    <source>
        <dbReference type="ARBA" id="ARBA00022448"/>
    </source>
</evidence>
<keyword evidence="7" id="KW-0408">Iron</keyword>
<proteinExistence type="inferred from homology"/>
<evidence type="ECO:0000259" key="12">
    <source>
        <dbReference type="Pfam" id="PF06397"/>
    </source>
</evidence>
<gene>
    <name evidence="13" type="ORF">SAMN04487928_10789</name>
</gene>
<organism evidence="13 14">
    <name type="scientific">Butyrivibrio proteoclasticus</name>
    <dbReference type="NCBI Taxonomy" id="43305"/>
    <lineage>
        <taxon>Bacteria</taxon>
        <taxon>Bacillati</taxon>
        <taxon>Bacillota</taxon>
        <taxon>Clostridia</taxon>
        <taxon>Lachnospirales</taxon>
        <taxon>Lachnospiraceae</taxon>
        <taxon>Butyrivibrio</taxon>
    </lineage>
</organism>
<dbReference type="Pfam" id="PF06397">
    <property type="entry name" value="Desulfoferrod_N"/>
    <property type="match status" value="1"/>
</dbReference>
<keyword evidence="5" id="KW-0479">Metal-binding</keyword>
<evidence type="ECO:0000259" key="11">
    <source>
        <dbReference type="Pfam" id="PF01880"/>
    </source>
</evidence>
<evidence type="ECO:0000256" key="5">
    <source>
        <dbReference type="ARBA" id="ARBA00022723"/>
    </source>
</evidence>
<dbReference type="Gene3D" id="2.20.28.100">
    <property type="entry name" value="Desulphoferrodoxin, N-terminal domain"/>
    <property type="match status" value="1"/>
</dbReference>
<dbReference type="PANTHER" id="PTHR36541:SF1">
    <property type="entry name" value="SUPEROXIDE REDUCTASE-RELATED"/>
    <property type="match status" value="1"/>
</dbReference>
<evidence type="ECO:0000313" key="13">
    <source>
        <dbReference type="EMBL" id="SFP74868.1"/>
    </source>
</evidence>
<reference evidence="14" key="1">
    <citation type="submission" date="2016-10" db="EMBL/GenBank/DDBJ databases">
        <authorList>
            <person name="Varghese N."/>
            <person name="Submissions S."/>
        </authorList>
    </citation>
    <scope>NUCLEOTIDE SEQUENCE [LARGE SCALE GENOMIC DNA]</scope>
    <source>
        <strain evidence="14">P18</strain>
    </source>
</reference>
<dbReference type="InterPro" id="IPR051233">
    <property type="entry name" value="Desulfoferrodoxin_SOR"/>
</dbReference>
<dbReference type="RefSeq" id="WP_074885895.1">
    <property type="nucleotide sequence ID" value="NZ_FOXO01000007.1"/>
</dbReference>
<dbReference type="SUPFAM" id="SSF49367">
    <property type="entry name" value="Superoxide reductase-like"/>
    <property type="match status" value="1"/>
</dbReference>
<dbReference type="InterPro" id="IPR036073">
    <property type="entry name" value="Desulfoferrodoxin_Fe-bd_dom_sf"/>
</dbReference>
<evidence type="ECO:0000256" key="8">
    <source>
        <dbReference type="ARBA" id="ARBA00024690"/>
    </source>
</evidence>
<comment type="similarity">
    <text evidence="1">Belongs to the desulfoferrodoxin family.</text>
</comment>
<evidence type="ECO:0000313" key="14">
    <source>
        <dbReference type="Proteomes" id="UP000182624"/>
    </source>
</evidence>
<evidence type="ECO:0000256" key="3">
    <source>
        <dbReference type="ARBA" id="ARBA00014839"/>
    </source>
</evidence>
<evidence type="ECO:0000256" key="2">
    <source>
        <dbReference type="ARBA" id="ARBA00012679"/>
    </source>
</evidence>
<keyword evidence="14" id="KW-1185">Reference proteome</keyword>
<dbReference type="InterPro" id="IPR002742">
    <property type="entry name" value="Desulfoferrodoxin_Fe-bd_dom"/>
</dbReference>
<accession>A0A1I5SVW8</accession>
<dbReference type="GO" id="GO:0005506">
    <property type="term" value="F:iron ion binding"/>
    <property type="evidence" value="ECO:0007669"/>
    <property type="project" value="InterPro"/>
</dbReference>
<dbReference type="SUPFAM" id="SSF57802">
    <property type="entry name" value="Rubredoxin-like"/>
    <property type="match status" value="1"/>
</dbReference>
<evidence type="ECO:0000256" key="10">
    <source>
        <dbReference type="ARBA" id="ARBA00047448"/>
    </source>
</evidence>
<dbReference type="NCBIfam" id="TIGR00319">
    <property type="entry name" value="desulf_FeS4"/>
    <property type="match status" value="1"/>
</dbReference>
<keyword evidence="4" id="KW-0813">Transport</keyword>
<dbReference type="Proteomes" id="UP000182624">
    <property type="component" value="Unassembled WGS sequence"/>
</dbReference>
<protein>
    <recommendedName>
        <fullName evidence="3">Desulfoferrodoxin</fullName>
        <ecNumber evidence="2">1.15.1.2</ecNumber>
    </recommendedName>
    <alternativeName>
        <fullName evidence="9">Superoxide reductase</fullName>
    </alternativeName>
</protein>
<dbReference type="OrthoDB" id="9814936at2"/>
<evidence type="ECO:0000256" key="9">
    <source>
        <dbReference type="ARBA" id="ARBA00031398"/>
    </source>
</evidence>
<evidence type="ECO:0000256" key="1">
    <source>
        <dbReference type="ARBA" id="ARBA00005941"/>
    </source>
</evidence>
<comment type="catalytic activity">
    <reaction evidence="10">
        <text>reduced [rubredoxin] + superoxide + 2 H(+) = oxidized [rubredoxin] + H2O2</text>
        <dbReference type="Rhea" id="RHEA:21324"/>
        <dbReference type="Rhea" id="RHEA-COMP:10302"/>
        <dbReference type="Rhea" id="RHEA-COMP:10303"/>
        <dbReference type="ChEBI" id="CHEBI:15378"/>
        <dbReference type="ChEBI" id="CHEBI:16240"/>
        <dbReference type="ChEBI" id="CHEBI:18421"/>
        <dbReference type="ChEBI" id="CHEBI:29033"/>
        <dbReference type="ChEBI" id="CHEBI:29034"/>
        <dbReference type="EC" id="1.15.1.2"/>
    </reaction>
</comment>
<feature type="domain" description="Desulfoferrodoxin ferrous iron-binding" evidence="11">
    <location>
        <begin position="39"/>
        <end position="122"/>
    </location>
</feature>
<evidence type="ECO:0000256" key="7">
    <source>
        <dbReference type="ARBA" id="ARBA00023004"/>
    </source>
</evidence>
<name>A0A1I5SVW8_9FIRM</name>
<dbReference type="Gene3D" id="2.60.40.730">
    <property type="entry name" value="SOR catalytic domain"/>
    <property type="match status" value="1"/>
</dbReference>